<evidence type="ECO:0000256" key="11">
    <source>
        <dbReference type="ARBA" id="ARBA00038888"/>
    </source>
</evidence>
<evidence type="ECO:0000313" key="16">
    <source>
        <dbReference type="Proteomes" id="UP000526501"/>
    </source>
</evidence>
<evidence type="ECO:0000256" key="7">
    <source>
        <dbReference type="ARBA" id="ARBA00022989"/>
    </source>
</evidence>
<name>A0A7X1B733_9BACT</name>
<proteinExistence type="inferred from homology"/>
<evidence type="ECO:0000256" key="4">
    <source>
        <dbReference type="ARBA" id="ARBA00022801"/>
    </source>
</evidence>
<dbReference type="InterPro" id="IPR054491">
    <property type="entry name" value="MGH1-like_GH"/>
</dbReference>
<organism evidence="15 16">
    <name type="scientific">Pelagicoccus albus</name>
    <dbReference type="NCBI Taxonomy" id="415222"/>
    <lineage>
        <taxon>Bacteria</taxon>
        <taxon>Pseudomonadati</taxon>
        <taxon>Verrucomicrobiota</taxon>
        <taxon>Opitutia</taxon>
        <taxon>Puniceicoccales</taxon>
        <taxon>Pelagicoccaceae</taxon>
        <taxon>Pelagicoccus</taxon>
    </lineage>
</organism>
<protein>
    <recommendedName>
        <fullName evidence="11">mannosyl-oligosaccharide glucosidase</fullName>
        <ecNumber evidence="11">3.2.1.106</ecNumber>
    </recommendedName>
</protein>
<gene>
    <name evidence="15" type="ORF">H5P27_11205</name>
</gene>
<dbReference type="Gene3D" id="1.50.10.10">
    <property type="match status" value="1"/>
</dbReference>
<keyword evidence="9" id="KW-0325">Glycoprotein</keyword>
<dbReference type="GO" id="GO:0006487">
    <property type="term" value="P:protein N-linked glycosylation"/>
    <property type="evidence" value="ECO:0007669"/>
    <property type="project" value="TreeGrafter"/>
</dbReference>
<feature type="compositionally biased region" description="Basic and acidic residues" evidence="12">
    <location>
        <begin position="10"/>
        <end position="25"/>
    </location>
</feature>
<keyword evidence="3" id="KW-0812">Transmembrane</keyword>
<evidence type="ECO:0000256" key="1">
    <source>
        <dbReference type="ARBA" id="ARBA00004648"/>
    </source>
</evidence>
<dbReference type="SUPFAM" id="SSF48208">
    <property type="entry name" value="Six-hairpin glycosidases"/>
    <property type="match status" value="1"/>
</dbReference>
<feature type="domain" description="Glycosyl hydrolase family 63 C-terminal" evidence="13">
    <location>
        <begin position="709"/>
        <end position="797"/>
    </location>
</feature>
<comment type="subcellular location">
    <subcellularLocation>
        <location evidence="1">Endoplasmic reticulum membrane</location>
        <topology evidence="1">Single-pass type II membrane protein</topology>
    </subcellularLocation>
</comment>
<keyword evidence="7" id="KW-1133">Transmembrane helix</keyword>
<dbReference type="Pfam" id="PF03200">
    <property type="entry name" value="Glyco_hydro_63"/>
    <property type="match status" value="1"/>
</dbReference>
<comment type="caution">
    <text evidence="15">The sequence shown here is derived from an EMBL/GenBank/DDBJ whole genome shotgun (WGS) entry which is preliminary data.</text>
</comment>
<dbReference type="AlphaFoldDB" id="A0A7X1B733"/>
<evidence type="ECO:0000256" key="6">
    <source>
        <dbReference type="ARBA" id="ARBA00022968"/>
    </source>
</evidence>
<sequence>MSGLSSPHSTDPETQRLQEESSREKNWKRWGTYLSERQWGTVREDYSANGDAWNAFPFEQASQRAFRWGADGLLGLTDREGRLCFCPALWNEADPIIKERLFGLSSTEGNHGEDCKELYYYLDATPTHSYSKALYKYPHDIFPYHQLREENAKRDRLTPEYEILDTGVFDENRYTDVVVEYAKQGPNDLLIKITATNRGPESAPVHLLPKIWFRNTWAWGCKHEGCTLKPKISLEEEGLLKLEHQDLGVFYLAYAQDEQQVSPPLGFTENETDTETLYQKETYTKFTRDAFNSWIVDEDDQAVNKERGTMAMLQYRTELEPGESTTVRLRLYAQDEAPAKPPFQEFDQIIQDRIREADTFWANLIPSNSSPEEQAIQRQAYAGLIWSKQFYHYSVADWLQGDSAIAPPPPERLNGRNSSWTHLFNRDVISMPDKWEYPWYASWDLAFHMIPYAHFDQTFAKRQLILFLREWYMHPNGQIPAYEWALEDVNPPTHAWACWQVYKIGAAKGDADTSFLKRVFSKLLLNFTWWVNRKDLDGKNIFGGGFLGLDNIGLFDRSKPIPGGATLHQADGTAWMGFYSAIMLGIALELAKDDPTYEDIASKFFEHFMGIAEAINNRGGEGLWDPETGFYYDEIAFPDGHCELVKARSLVGLLPLIGNHIIEMAQLENLPDFRKRMNWYLEHRSDITATMACLHKCDTTSNLLLAIPSEDRLRSLLSYLFDESEFLSPYGIRSLSRYHEENPFSLQLGDEKYEIGYCPGDSDTYLFGGNSNWRGPIWFPLNYLIIESLKQYHEHFGDSFTIEYPTGSGELKTLDECAKDIEGRLAGIFKADESGQRPYDASHPVQSSDPHFKEHYQFFEFFHGDSGQGQGASHQTGWTALIATILKNLSSIPPAPDNKHD</sequence>
<reference evidence="15 16" key="1">
    <citation type="submission" date="2020-07" db="EMBL/GenBank/DDBJ databases">
        <authorList>
            <person name="Feng X."/>
        </authorList>
    </citation>
    <scope>NUCLEOTIDE SEQUENCE [LARGE SCALE GENOMIC DNA]</scope>
    <source>
        <strain evidence="15 16">JCM23202</strain>
    </source>
</reference>
<evidence type="ECO:0000256" key="12">
    <source>
        <dbReference type="SAM" id="MobiDB-lite"/>
    </source>
</evidence>
<evidence type="ECO:0000256" key="2">
    <source>
        <dbReference type="ARBA" id="ARBA00010833"/>
    </source>
</evidence>
<dbReference type="GO" id="GO:0004573">
    <property type="term" value="F:Glc3Man9GlcNAc2 oligosaccharide glucosidase activity"/>
    <property type="evidence" value="ECO:0007669"/>
    <property type="project" value="UniProtKB-EC"/>
</dbReference>
<accession>A0A7X1B733</accession>
<keyword evidence="8" id="KW-0472">Membrane</keyword>
<dbReference type="InterPro" id="IPR008928">
    <property type="entry name" value="6-hairpin_glycosidase_sf"/>
</dbReference>
<dbReference type="GO" id="GO:0009311">
    <property type="term" value="P:oligosaccharide metabolic process"/>
    <property type="evidence" value="ECO:0007669"/>
    <property type="project" value="InterPro"/>
</dbReference>
<feature type="domain" description="Mannosylglycerate hydrolase MGH1-like glycoside hydrolase" evidence="14">
    <location>
        <begin position="437"/>
        <end position="539"/>
    </location>
</feature>
<evidence type="ECO:0000259" key="13">
    <source>
        <dbReference type="Pfam" id="PF03200"/>
    </source>
</evidence>
<dbReference type="RefSeq" id="WP_185660478.1">
    <property type="nucleotide sequence ID" value="NZ_CAWPOO010000012.1"/>
</dbReference>
<comment type="similarity">
    <text evidence="2">Belongs to the glycosyl hydrolase 63 family.</text>
</comment>
<dbReference type="InterPro" id="IPR004888">
    <property type="entry name" value="Glycoside_hydrolase_63"/>
</dbReference>
<feature type="region of interest" description="Disordered" evidence="12">
    <location>
        <begin position="1"/>
        <end position="25"/>
    </location>
</feature>
<evidence type="ECO:0000256" key="3">
    <source>
        <dbReference type="ARBA" id="ARBA00022692"/>
    </source>
</evidence>
<keyword evidence="5" id="KW-0256">Endoplasmic reticulum</keyword>
<evidence type="ECO:0000256" key="8">
    <source>
        <dbReference type="ARBA" id="ARBA00023136"/>
    </source>
</evidence>
<dbReference type="InterPro" id="IPR031335">
    <property type="entry name" value="Glyco_hydro_63_C"/>
</dbReference>
<evidence type="ECO:0000256" key="9">
    <source>
        <dbReference type="ARBA" id="ARBA00023180"/>
    </source>
</evidence>
<dbReference type="EMBL" id="JACHVC010000012">
    <property type="protein sequence ID" value="MBC2606609.1"/>
    <property type="molecule type" value="Genomic_DNA"/>
</dbReference>
<keyword evidence="4" id="KW-0378">Hydrolase</keyword>
<keyword evidence="16" id="KW-1185">Reference proteome</keyword>
<keyword evidence="10" id="KW-0326">Glycosidase</keyword>
<dbReference type="PANTHER" id="PTHR10412">
    <property type="entry name" value="MANNOSYL-OLIGOSACCHARIDE GLUCOSIDASE"/>
    <property type="match status" value="1"/>
</dbReference>
<evidence type="ECO:0000256" key="5">
    <source>
        <dbReference type="ARBA" id="ARBA00022824"/>
    </source>
</evidence>
<evidence type="ECO:0000259" key="14">
    <source>
        <dbReference type="Pfam" id="PF22422"/>
    </source>
</evidence>
<dbReference type="Pfam" id="PF22422">
    <property type="entry name" value="MGH1-like_GH"/>
    <property type="match status" value="1"/>
</dbReference>
<dbReference type="InterPro" id="IPR012341">
    <property type="entry name" value="6hp_glycosidase-like_sf"/>
</dbReference>
<keyword evidence="6" id="KW-0735">Signal-anchor</keyword>
<dbReference type="EC" id="3.2.1.106" evidence="11"/>
<evidence type="ECO:0000256" key="10">
    <source>
        <dbReference type="ARBA" id="ARBA00023295"/>
    </source>
</evidence>
<evidence type="ECO:0000313" key="15">
    <source>
        <dbReference type="EMBL" id="MBC2606609.1"/>
    </source>
</evidence>
<dbReference type="PANTHER" id="PTHR10412:SF11">
    <property type="entry name" value="MANNOSYL-OLIGOSACCHARIDE GLUCOSIDASE"/>
    <property type="match status" value="1"/>
</dbReference>
<dbReference type="Proteomes" id="UP000526501">
    <property type="component" value="Unassembled WGS sequence"/>
</dbReference>